<protein>
    <submittedName>
        <fullName evidence="2">Uncharacterized protein</fullName>
    </submittedName>
</protein>
<dbReference type="RefSeq" id="XP_008611299.1">
    <property type="nucleotide sequence ID" value="XM_008613077.1"/>
</dbReference>
<dbReference type="AlphaFoldDB" id="T0QMI9"/>
<evidence type="ECO:0000256" key="1">
    <source>
        <dbReference type="SAM" id="MobiDB-lite"/>
    </source>
</evidence>
<evidence type="ECO:0000313" key="2">
    <source>
        <dbReference type="EMBL" id="EQC35015.1"/>
    </source>
</evidence>
<gene>
    <name evidence="2" type="ORF">SDRG_07256</name>
</gene>
<dbReference type="EMBL" id="JH767152">
    <property type="protein sequence ID" value="EQC35016.1"/>
    <property type="molecule type" value="Genomic_DNA"/>
</dbReference>
<dbReference type="Proteomes" id="UP000030762">
    <property type="component" value="Unassembled WGS sequence"/>
</dbReference>
<reference evidence="2 3" key="1">
    <citation type="submission" date="2012-04" db="EMBL/GenBank/DDBJ databases">
        <title>The Genome Sequence of Saprolegnia declina VS20.</title>
        <authorList>
            <consortium name="The Broad Institute Genome Sequencing Platform"/>
            <person name="Russ C."/>
            <person name="Nusbaum C."/>
            <person name="Tyler B."/>
            <person name="van West P."/>
            <person name="Dieguez-Uribeondo J."/>
            <person name="de Bruijn I."/>
            <person name="Tripathy S."/>
            <person name="Jiang R."/>
            <person name="Young S.K."/>
            <person name="Zeng Q."/>
            <person name="Gargeya S."/>
            <person name="Fitzgerald M."/>
            <person name="Haas B."/>
            <person name="Abouelleil A."/>
            <person name="Alvarado L."/>
            <person name="Arachchi H.M."/>
            <person name="Berlin A."/>
            <person name="Chapman S.B."/>
            <person name="Goldberg J."/>
            <person name="Griggs A."/>
            <person name="Gujja S."/>
            <person name="Hansen M."/>
            <person name="Howarth C."/>
            <person name="Imamovic A."/>
            <person name="Larimer J."/>
            <person name="McCowen C."/>
            <person name="Montmayeur A."/>
            <person name="Murphy C."/>
            <person name="Neiman D."/>
            <person name="Pearson M."/>
            <person name="Priest M."/>
            <person name="Roberts A."/>
            <person name="Saif S."/>
            <person name="Shea T."/>
            <person name="Sisk P."/>
            <person name="Sykes S."/>
            <person name="Wortman J."/>
            <person name="Nusbaum C."/>
            <person name="Birren B."/>
        </authorList>
    </citation>
    <scope>NUCLEOTIDE SEQUENCE [LARGE SCALE GENOMIC DNA]</scope>
    <source>
        <strain evidence="2 3">VS20</strain>
    </source>
</reference>
<name>T0QMI9_SAPDV</name>
<dbReference type="EMBL" id="JH767152">
    <property type="protein sequence ID" value="EQC35015.1"/>
    <property type="molecule type" value="Genomic_DNA"/>
</dbReference>
<feature type="region of interest" description="Disordered" evidence="1">
    <location>
        <begin position="1"/>
        <end position="20"/>
    </location>
</feature>
<keyword evidence="3" id="KW-1185">Reference proteome</keyword>
<dbReference type="GeneID" id="19947983"/>
<dbReference type="VEuPathDB" id="FungiDB:SDRG_07256"/>
<dbReference type="OrthoDB" id="78703at2759"/>
<organism evidence="2 3">
    <name type="scientific">Saprolegnia diclina (strain VS20)</name>
    <dbReference type="NCBI Taxonomy" id="1156394"/>
    <lineage>
        <taxon>Eukaryota</taxon>
        <taxon>Sar</taxon>
        <taxon>Stramenopiles</taxon>
        <taxon>Oomycota</taxon>
        <taxon>Saprolegniomycetes</taxon>
        <taxon>Saprolegniales</taxon>
        <taxon>Saprolegniaceae</taxon>
        <taxon>Saprolegnia</taxon>
    </lineage>
</organism>
<evidence type="ECO:0000313" key="3">
    <source>
        <dbReference type="Proteomes" id="UP000030762"/>
    </source>
</evidence>
<accession>T0QMI9</accession>
<dbReference type="OMA" id="WGHELRL"/>
<proteinExistence type="predicted"/>
<dbReference type="InParanoid" id="T0QMI9"/>
<dbReference type="eggNOG" id="ENOG502SG9V">
    <property type="taxonomic scope" value="Eukaryota"/>
</dbReference>
<sequence length="405" mass="44749">MESYLRERTPAGADHPRRRPRTNVVHQLLARERSGGPRGLRPLARRAWALRDVALLEEQAVVLGFSSDGLFLLYYAYWGQELRLFWRAFEPSDESVVPVAIAVRTSVGPWAPLAATAELPNAAGLSLDDRELHVWQSLCEQIVVAIACSPHPNAPWFLTLTPAPLQASSPTLRAVSSLRLRLATPHAPKYAWTFLGGGCNQLLLHLGSTLVVVGLAHNGAEAPTPTMAPWYAPSEYALDMVVLIEPTSFPKASRTLGVQAVYQWTFDIETFLRTWLDSVPALAPRLLLDYAVALLDKTPLIALGSCYMACVLDVALPRTRLALFIYWNTVSGAHDVLRVLQRPPAGDVRSSLPSVRDSFQTHLARHEPVAPPTDWCYWSNASVLRRASLHTLSNAVFPFDIQLCS</sequence>
<dbReference type="RefSeq" id="XP_008611300.1">
    <property type="nucleotide sequence ID" value="XM_008613078.1"/>
</dbReference>